<gene>
    <name evidence="3" type="ORF">SAMN05216552_102921</name>
</gene>
<protein>
    <submittedName>
        <fullName evidence="3">PEP-CTERM protein-sorting domain-containing protein</fullName>
    </submittedName>
</protein>
<dbReference type="EMBL" id="FPBO01000029">
    <property type="protein sequence ID" value="SFV09047.1"/>
    <property type="molecule type" value="Genomic_DNA"/>
</dbReference>
<reference evidence="4" key="1">
    <citation type="submission" date="2016-10" db="EMBL/GenBank/DDBJ databases">
        <authorList>
            <person name="Varghese N."/>
            <person name="Submissions S."/>
        </authorList>
    </citation>
    <scope>NUCLEOTIDE SEQUENCE [LARGE SCALE GENOMIC DNA]</scope>
    <source>
        <strain evidence="4">CGMCC 1.11014</strain>
    </source>
</reference>
<evidence type="ECO:0000259" key="2">
    <source>
        <dbReference type="Pfam" id="PF07589"/>
    </source>
</evidence>
<keyword evidence="4" id="KW-1185">Reference proteome</keyword>
<sequence length="217" mass="22379">MHIKHKTASLLRRAALALALAAGCGLASAGVVHVTIDTASFGAASGFLDMNLGASGDMPLATATVTNLVGFQSSPYIDSWGVTAVAGGWRFRNDTSNDLFQSVDFGGVLSFDLTFAGAVDPMTNYISKFVVSAFGSDGFTPLGHYDPVTGALAEFAWTPGLAAGADGHIFANLSDPHVTAVPEPAPFLLIGIGCAALALRRRRTAGRGRSIRHLAAS</sequence>
<feature type="signal peptide" evidence="1">
    <location>
        <begin position="1"/>
        <end position="29"/>
    </location>
</feature>
<evidence type="ECO:0000313" key="3">
    <source>
        <dbReference type="EMBL" id="SFV09047.1"/>
    </source>
</evidence>
<dbReference type="NCBIfam" id="NF038129">
    <property type="entry name" value="PEP_NF038129"/>
    <property type="match status" value="1"/>
</dbReference>
<evidence type="ECO:0000313" key="4">
    <source>
        <dbReference type="Proteomes" id="UP000199391"/>
    </source>
</evidence>
<feature type="domain" description="Ice-binding protein C-terminal" evidence="2">
    <location>
        <begin position="180"/>
        <end position="202"/>
    </location>
</feature>
<dbReference type="STRING" id="1035707.SAMN05216552_102921"/>
<organism evidence="3 4">
    <name type="scientific">Pseudoduganella namucuonensis</name>
    <dbReference type="NCBI Taxonomy" id="1035707"/>
    <lineage>
        <taxon>Bacteria</taxon>
        <taxon>Pseudomonadati</taxon>
        <taxon>Pseudomonadota</taxon>
        <taxon>Betaproteobacteria</taxon>
        <taxon>Burkholderiales</taxon>
        <taxon>Oxalobacteraceae</taxon>
        <taxon>Telluria group</taxon>
        <taxon>Pseudoduganella</taxon>
    </lineage>
</organism>
<dbReference type="NCBIfam" id="TIGR02595">
    <property type="entry name" value="PEP_CTERM"/>
    <property type="match status" value="1"/>
</dbReference>
<keyword evidence="1" id="KW-0732">Signal</keyword>
<dbReference type="Proteomes" id="UP000199391">
    <property type="component" value="Unassembled WGS sequence"/>
</dbReference>
<dbReference type="Pfam" id="PF07589">
    <property type="entry name" value="PEP-CTERM"/>
    <property type="match status" value="1"/>
</dbReference>
<dbReference type="OrthoDB" id="8756107at2"/>
<feature type="chain" id="PRO_5011454117" evidence="1">
    <location>
        <begin position="30"/>
        <end position="217"/>
    </location>
</feature>
<evidence type="ECO:0000256" key="1">
    <source>
        <dbReference type="SAM" id="SignalP"/>
    </source>
</evidence>
<name>A0A1I7LH88_9BURK</name>
<dbReference type="AlphaFoldDB" id="A0A1I7LH88"/>
<dbReference type="InterPro" id="IPR013424">
    <property type="entry name" value="Ice-binding_C"/>
</dbReference>
<accession>A0A1I7LH88</accession>
<dbReference type="RefSeq" id="WP_093558292.1">
    <property type="nucleotide sequence ID" value="NZ_FPBO01000029.1"/>
</dbReference>
<proteinExistence type="predicted"/>
<dbReference type="PROSITE" id="PS51257">
    <property type="entry name" value="PROKAR_LIPOPROTEIN"/>
    <property type="match status" value="1"/>
</dbReference>